<organism evidence="2 3">
    <name type="scientific">Turneriella parva (strain ATCC BAA-1111 / DSM 21527 / NCTC 11395 / H)</name>
    <name type="common">Leptospira parva</name>
    <dbReference type="NCBI Taxonomy" id="869212"/>
    <lineage>
        <taxon>Bacteria</taxon>
        <taxon>Pseudomonadati</taxon>
        <taxon>Spirochaetota</taxon>
        <taxon>Spirochaetia</taxon>
        <taxon>Leptospirales</taxon>
        <taxon>Leptospiraceae</taxon>
        <taxon>Turneriella</taxon>
    </lineage>
</organism>
<keyword evidence="1" id="KW-0812">Transmembrane</keyword>
<evidence type="ECO:0008006" key="4">
    <source>
        <dbReference type="Google" id="ProtNLM"/>
    </source>
</evidence>
<feature type="transmembrane region" description="Helical" evidence="1">
    <location>
        <begin position="83"/>
        <end position="103"/>
    </location>
</feature>
<protein>
    <recommendedName>
        <fullName evidence="4">Transmembrane protein</fullName>
    </recommendedName>
</protein>
<evidence type="ECO:0000256" key="1">
    <source>
        <dbReference type="SAM" id="Phobius"/>
    </source>
</evidence>
<keyword evidence="1" id="KW-0472">Membrane</keyword>
<evidence type="ECO:0000313" key="2">
    <source>
        <dbReference type="EMBL" id="AFM12531.1"/>
    </source>
</evidence>
<dbReference type="STRING" id="869212.Turpa_1884"/>
<feature type="transmembrane region" description="Helical" evidence="1">
    <location>
        <begin position="38"/>
        <end position="56"/>
    </location>
</feature>
<dbReference type="PATRIC" id="fig|869212.3.peg.1886"/>
<sequence length="178" mass="19616">MRGTHPVGNLWRLTGLLPILFFTLKVWQYAPAGQAAQLVWFCNISNLVLGLAIFALRSDAIFITTALLLIGLPIWLFDVAVQGGFHAFSILTHVVSPALGLYLCRNLGVGRHVPILTIGYYIALQLAARFLTSPADNINVAFDVYVPVKGLFPNFWVYSLANMAGLFVFAVVLRRALK</sequence>
<dbReference type="RefSeq" id="WP_014803040.1">
    <property type="nucleotide sequence ID" value="NC_018020.1"/>
</dbReference>
<keyword evidence="1" id="KW-1133">Transmembrane helix</keyword>
<dbReference type="OrthoDB" id="5512771at2"/>
<feature type="transmembrane region" description="Helical" evidence="1">
    <location>
        <begin position="155"/>
        <end position="173"/>
    </location>
</feature>
<reference evidence="2 3" key="1">
    <citation type="submission" date="2012-06" db="EMBL/GenBank/DDBJ databases">
        <title>The complete chromosome of genome of Turneriella parva DSM 21527.</title>
        <authorList>
            <consortium name="US DOE Joint Genome Institute (JGI-PGF)"/>
            <person name="Lucas S."/>
            <person name="Han J."/>
            <person name="Lapidus A."/>
            <person name="Bruce D."/>
            <person name="Goodwin L."/>
            <person name="Pitluck S."/>
            <person name="Peters L."/>
            <person name="Kyrpides N."/>
            <person name="Mavromatis K."/>
            <person name="Ivanova N."/>
            <person name="Mikhailova N."/>
            <person name="Chertkov O."/>
            <person name="Detter J.C."/>
            <person name="Tapia R."/>
            <person name="Han C."/>
            <person name="Land M."/>
            <person name="Hauser L."/>
            <person name="Markowitz V."/>
            <person name="Cheng J.-F."/>
            <person name="Hugenholtz P."/>
            <person name="Woyke T."/>
            <person name="Wu D."/>
            <person name="Gronow S."/>
            <person name="Wellnitz S."/>
            <person name="Brambilla E."/>
            <person name="Klenk H.-P."/>
            <person name="Eisen J.A."/>
        </authorList>
    </citation>
    <scope>NUCLEOTIDE SEQUENCE [LARGE SCALE GENOMIC DNA]</scope>
    <source>
        <strain evidence="3">ATCC BAA-1111 / DSM 21527 / NCTC 11395 / H</strain>
    </source>
</reference>
<dbReference type="KEGG" id="tpx:Turpa_1884"/>
<dbReference type="HOGENOM" id="CLU_1509988_0_0_12"/>
<keyword evidence="3" id="KW-1185">Reference proteome</keyword>
<dbReference type="Proteomes" id="UP000006048">
    <property type="component" value="Chromosome"/>
</dbReference>
<proteinExistence type="predicted"/>
<evidence type="ECO:0000313" key="3">
    <source>
        <dbReference type="Proteomes" id="UP000006048"/>
    </source>
</evidence>
<feature type="transmembrane region" description="Helical" evidence="1">
    <location>
        <begin position="61"/>
        <end position="77"/>
    </location>
</feature>
<accession>I4B5H4</accession>
<dbReference type="EMBL" id="CP002959">
    <property type="protein sequence ID" value="AFM12531.1"/>
    <property type="molecule type" value="Genomic_DNA"/>
</dbReference>
<gene>
    <name evidence="2" type="ordered locus">Turpa_1884</name>
</gene>
<feature type="transmembrane region" description="Helical" evidence="1">
    <location>
        <begin position="115"/>
        <end position="135"/>
    </location>
</feature>
<dbReference type="AlphaFoldDB" id="I4B5H4"/>
<name>I4B5H4_TURPD</name>